<name>A0A327K7Y4_9BRAD</name>
<feature type="domain" description="PAS" evidence="1">
    <location>
        <begin position="271"/>
        <end position="312"/>
    </location>
</feature>
<dbReference type="PROSITE" id="PS50112">
    <property type="entry name" value="PAS"/>
    <property type="match status" value="2"/>
</dbReference>
<dbReference type="Proteomes" id="UP000248863">
    <property type="component" value="Unassembled WGS sequence"/>
</dbReference>
<dbReference type="EMBL" id="NPEU01000328">
    <property type="protein sequence ID" value="RAI34016.1"/>
    <property type="molecule type" value="Genomic_DNA"/>
</dbReference>
<dbReference type="Gene3D" id="1.10.10.60">
    <property type="entry name" value="Homeodomain-like"/>
    <property type="match status" value="1"/>
</dbReference>
<dbReference type="CDD" id="cd00130">
    <property type="entry name" value="PAS"/>
    <property type="match status" value="2"/>
</dbReference>
<dbReference type="SUPFAM" id="SSF55785">
    <property type="entry name" value="PYP-like sensor domain (PAS domain)"/>
    <property type="match status" value="2"/>
</dbReference>
<proteinExistence type="predicted"/>
<dbReference type="Gene3D" id="3.30.450.20">
    <property type="entry name" value="PAS domain"/>
    <property type="match status" value="3"/>
</dbReference>
<dbReference type="Gene3D" id="1.20.5.430">
    <property type="match status" value="1"/>
</dbReference>
<dbReference type="OrthoDB" id="5499170at2"/>
<dbReference type="InterPro" id="IPR002197">
    <property type="entry name" value="HTH_Fis"/>
</dbReference>
<dbReference type="InterPro" id="IPR000014">
    <property type="entry name" value="PAS"/>
</dbReference>
<dbReference type="NCBIfam" id="TIGR02040">
    <property type="entry name" value="PpsR-CrtJ"/>
    <property type="match status" value="1"/>
</dbReference>
<feature type="domain" description="PAS" evidence="1">
    <location>
        <begin position="151"/>
        <end position="222"/>
    </location>
</feature>
<gene>
    <name evidence="2" type="primary">ppsR</name>
    <name evidence="2" type="ORF">CH338_21580</name>
</gene>
<reference evidence="2 3" key="1">
    <citation type="submission" date="2017-07" db="EMBL/GenBank/DDBJ databases">
        <title>Draft Genome Sequences of Select Purple Nonsulfur Bacteria.</title>
        <authorList>
            <person name="Lasarre B."/>
            <person name="Mckinlay J.B."/>
        </authorList>
    </citation>
    <scope>NUCLEOTIDE SEQUENCE [LARGE SCALE GENOMIC DNA]</scope>
    <source>
        <strain evidence="2 3">DSM 11907</strain>
    </source>
</reference>
<sequence length="473" mass="51240">MNGFRAPIETLGELDVKAAATLVAAAADVALVVGDNGVIRDMACQSPELQSALEGHGPLLGQTFADTVTTESRPKVEALLREAGDQATPRRQVNHPSTRGMDVPILYSAIRLPSGPLIAVGRDLRPVAELQQRLVEAQQSMERDYTRLRHAETRYRLLFQMSPEPVLIVDTSSQRVVEANPAAAQTFGDLGRRIIGRPLLEAFEPDTVPAIQALLAGVRSAGRSDSTRARLVDSGRTVFVSASLFRQENASLFLVRLSLPERDGAGTGTESRTKLLRFFEHAPDGIVVTDRDGRVLAANPAFLDLAQLASEEQARGESLERWLGRSGVDLNVLVANLRQIGSVRLFATTLRGELGAQAEVEISAAAVANGAEPFYGFTVRNVGRRLPTDARAGREMPRSVDQLTELVGRVSLKELVREATDVVERLCIEAALELTGNNRASAAEMLGLSRQSLYVKLRRYGLADAGEPVEPEE</sequence>
<organism evidence="2 3">
    <name type="scientific">Rhodoplanes elegans</name>
    <dbReference type="NCBI Taxonomy" id="29408"/>
    <lineage>
        <taxon>Bacteria</taxon>
        <taxon>Pseudomonadati</taxon>
        <taxon>Pseudomonadota</taxon>
        <taxon>Alphaproteobacteria</taxon>
        <taxon>Hyphomicrobiales</taxon>
        <taxon>Nitrobacteraceae</taxon>
        <taxon>Rhodoplanes</taxon>
    </lineage>
</organism>
<dbReference type="PRINTS" id="PR01590">
    <property type="entry name" value="HTHFIS"/>
</dbReference>
<dbReference type="RefSeq" id="WP_111359169.1">
    <property type="nucleotide sequence ID" value="NZ_NHSK01000076.1"/>
</dbReference>
<dbReference type="InterPro" id="IPR011785">
    <property type="entry name" value="Tscrpt_reg_PpsR-CrtJ"/>
</dbReference>
<dbReference type="GO" id="GO:0043565">
    <property type="term" value="F:sequence-specific DNA binding"/>
    <property type="evidence" value="ECO:0007669"/>
    <property type="project" value="InterPro"/>
</dbReference>
<dbReference type="Pfam" id="PF02954">
    <property type="entry name" value="HTH_8"/>
    <property type="match status" value="1"/>
</dbReference>
<accession>A0A327K7Y4</accession>
<dbReference type="SMART" id="SM00091">
    <property type="entry name" value="PAS"/>
    <property type="match status" value="2"/>
</dbReference>
<dbReference type="InterPro" id="IPR052155">
    <property type="entry name" value="Biofilm_reg_signaling"/>
</dbReference>
<dbReference type="InterPro" id="IPR035965">
    <property type="entry name" value="PAS-like_dom_sf"/>
</dbReference>
<dbReference type="PANTHER" id="PTHR44757:SF2">
    <property type="entry name" value="BIOFILM ARCHITECTURE MAINTENANCE PROTEIN MBAA"/>
    <property type="match status" value="1"/>
</dbReference>
<keyword evidence="3" id="KW-1185">Reference proteome</keyword>
<dbReference type="Pfam" id="PF13188">
    <property type="entry name" value="PAS_8"/>
    <property type="match status" value="2"/>
</dbReference>
<dbReference type="SUPFAM" id="SSF46689">
    <property type="entry name" value="Homeodomain-like"/>
    <property type="match status" value="1"/>
</dbReference>
<evidence type="ECO:0000313" key="2">
    <source>
        <dbReference type="EMBL" id="RAI34016.1"/>
    </source>
</evidence>
<protein>
    <submittedName>
        <fullName evidence="2">Transcriptional regulator PpsR</fullName>
    </submittedName>
</protein>
<dbReference type="NCBIfam" id="TIGR00229">
    <property type="entry name" value="sensory_box"/>
    <property type="match status" value="2"/>
</dbReference>
<dbReference type="PANTHER" id="PTHR44757">
    <property type="entry name" value="DIGUANYLATE CYCLASE DGCP"/>
    <property type="match status" value="1"/>
</dbReference>
<evidence type="ECO:0000313" key="3">
    <source>
        <dbReference type="Proteomes" id="UP000248863"/>
    </source>
</evidence>
<dbReference type="AlphaFoldDB" id="A0A327K7Y4"/>
<dbReference type="InterPro" id="IPR009057">
    <property type="entry name" value="Homeodomain-like_sf"/>
</dbReference>
<comment type="caution">
    <text evidence="2">The sequence shown here is derived from an EMBL/GenBank/DDBJ whole genome shotgun (WGS) entry which is preliminary data.</text>
</comment>
<evidence type="ECO:0000259" key="1">
    <source>
        <dbReference type="PROSITE" id="PS50112"/>
    </source>
</evidence>